<evidence type="ECO:0000256" key="3">
    <source>
        <dbReference type="ARBA" id="ARBA00022483"/>
    </source>
</evidence>
<evidence type="ECO:0000256" key="10">
    <source>
        <dbReference type="ARBA" id="ARBA00023043"/>
    </source>
</evidence>
<dbReference type="Pfam" id="PF00531">
    <property type="entry name" value="Death"/>
    <property type="match status" value="1"/>
</dbReference>
<evidence type="ECO:0000256" key="2">
    <source>
        <dbReference type="ARBA" id="ARBA00004613"/>
    </source>
</evidence>
<accession>A0AAV4RSF2</accession>
<evidence type="ECO:0000256" key="6">
    <source>
        <dbReference type="ARBA" id="ARBA00022656"/>
    </source>
</evidence>
<dbReference type="GO" id="GO:0044231">
    <property type="term" value="C:host cell presynaptic membrane"/>
    <property type="evidence" value="ECO:0007669"/>
    <property type="project" value="UniProtKB-KW"/>
</dbReference>
<dbReference type="PANTHER" id="PTHR24201">
    <property type="entry name" value="ANK_REP_REGION DOMAIN-CONTAINING PROTEIN"/>
    <property type="match status" value="1"/>
</dbReference>
<dbReference type="InterPro" id="IPR000488">
    <property type="entry name" value="Death_dom"/>
</dbReference>
<dbReference type="GO" id="GO:0090729">
    <property type="term" value="F:toxin activity"/>
    <property type="evidence" value="ECO:0007669"/>
    <property type="project" value="UniProtKB-KW"/>
</dbReference>
<evidence type="ECO:0000256" key="12">
    <source>
        <dbReference type="PROSITE-ProRule" id="PRU00023"/>
    </source>
</evidence>
<sequence length="261" mass="29655">MVSSRYNSGIHGNTPLHLAVLGNHPEMRQQTALHLAAELGYSEVAEVLLSCGADLSVPEKGGRKALYIAARGSYTAIVDMLIKVERSQTLKPLMEQGDAKSDPQCSPDCVRQMERQAEAQQASMRDLLWTLSKSYLEPHDWKKLARHFGFTEEHIKAIERHYTGKSSYKEHGYRMLLIWLQGLPSCKHPLKELYEALTAINKRDVAEKIRRKAEERPPQRRSCRANRFCAFCRSCDTGLSPTSTVPYRDFSLVLSLHHTMM</sequence>
<evidence type="ECO:0000256" key="4">
    <source>
        <dbReference type="ARBA" id="ARBA00022525"/>
    </source>
</evidence>
<keyword evidence="4" id="KW-0964">Secreted</keyword>
<keyword evidence="10 12" id="KW-0040">ANK repeat</keyword>
<dbReference type="Pfam" id="PF12796">
    <property type="entry name" value="Ank_2"/>
    <property type="match status" value="1"/>
</dbReference>
<dbReference type="SMART" id="SM00248">
    <property type="entry name" value="ANK"/>
    <property type="match status" value="2"/>
</dbReference>
<feature type="domain" description="Death" evidence="13">
    <location>
        <begin position="140"/>
        <end position="213"/>
    </location>
</feature>
<dbReference type="GO" id="GO:0005634">
    <property type="term" value="C:nucleus"/>
    <property type="evidence" value="ECO:0007669"/>
    <property type="project" value="TreeGrafter"/>
</dbReference>
<keyword evidence="6" id="KW-0800">Toxin</keyword>
<evidence type="ECO:0000256" key="11">
    <source>
        <dbReference type="ARBA" id="ARBA00023298"/>
    </source>
</evidence>
<evidence type="ECO:0000313" key="15">
    <source>
        <dbReference type="Proteomes" id="UP001054945"/>
    </source>
</evidence>
<dbReference type="Gene3D" id="1.25.40.20">
    <property type="entry name" value="Ankyrin repeat-containing domain"/>
    <property type="match status" value="1"/>
</dbReference>
<dbReference type="Proteomes" id="UP001054945">
    <property type="component" value="Unassembled WGS sequence"/>
</dbReference>
<dbReference type="CDD" id="cd01670">
    <property type="entry name" value="Death"/>
    <property type="match status" value="1"/>
</dbReference>
<gene>
    <name evidence="14" type="primary">X975_14549</name>
    <name evidence="14" type="ORF">CEXT_196091</name>
</gene>
<dbReference type="PANTHER" id="PTHR24201:SF16">
    <property type="entry name" value="ANKYRIN-1-LIKE-RELATED"/>
    <property type="match status" value="1"/>
</dbReference>
<evidence type="ECO:0000256" key="8">
    <source>
        <dbReference type="ARBA" id="ARBA00022737"/>
    </source>
</evidence>
<keyword evidence="8" id="KW-0677">Repeat</keyword>
<keyword evidence="9" id="KW-0638">Presynaptic neurotoxin</keyword>
<keyword evidence="5" id="KW-1052">Target cell membrane</keyword>
<keyword evidence="11" id="KW-1053">Target membrane</keyword>
<dbReference type="GO" id="GO:0044218">
    <property type="term" value="C:other organism cell membrane"/>
    <property type="evidence" value="ECO:0007669"/>
    <property type="project" value="UniProtKB-KW"/>
</dbReference>
<keyword evidence="7" id="KW-0528">Neurotoxin</keyword>
<evidence type="ECO:0000256" key="1">
    <source>
        <dbReference type="ARBA" id="ARBA00004175"/>
    </source>
</evidence>
<comment type="caution">
    <text evidence="14">The sequence shown here is derived from an EMBL/GenBank/DDBJ whole genome shotgun (WGS) entry which is preliminary data.</text>
</comment>
<dbReference type="Pfam" id="PF00023">
    <property type="entry name" value="Ank"/>
    <property type="match status" value="1"/>
</dbReference>
<dbReference type="PROSITE" id="PS50088">
    <property type="entry name" value="ANK_REPEAT"/>
    <property type="match status" value="1"/>
</dbReference>
<dbReference type="InterPro" id="IPR036770">
    <property type="entry name" value="Ankyrin_rpt-contain_sf"/>
</dbReference>
<dbReference type="PRINTS" id="PR01415">
    <property type="entry name" value="ANKYRIN"/>
</dbReference>
<dbReference type="PROSITE" id="PS50017">
    <property type="entry name" value="DEATH_DOMAIN"/>
    <property type="match status" value="1"/>
</dbReference>
<dbReference type="EMBL" id="BPLR01008348">
    <property type="protein sequence ID" value="GIY24074.1"/>
    <property type="molecule type" value="Genomic_DNA"/>
</dbReference>
<dbReference type="SUPFAM" id="SSF47986">
    <property type="entry name" value="DEATH domain"/>
    <property type="match status" value="1"/>
</dbReference>
<dbReference type="AlphaFoldDB" id="A0AAV4RSF2"/>
<comment type="subcellular location">
    <subcellularLocation>
        <location evidence="2">Secreted</location>
    </subcellularLocation>
    <subcellularLocation>
        <location evidence="1">Target cell membrane</location>
    </subcellularLocation>
</comment>
<evidence type="ECO:0000259" key="13">
    <source>
        <dbReference type="PROSITE" id="PS50017"/>
    </source>
</evidence>
<evidence type="ECO:0000256" key="7">
    <source>
        <dbReference type="ARBA" id="ARBA00022699"/>
    </source>
</evidence>
<dbReference type="GO" id="GO:0006887">
    <property type="term" value="P:exocytosis"/>
    <property type="evidence" value="ECO:0007669"/>
    <property type="project" value="UniProtKB-KW"/>
</dbReference>
<keyword evidence="11" id="KW-0472">Membrane</keyword>
<dbReference type="InterPro" id="IPR050776">
    <property type="entry name" value="Ank_Repeat/CDKN_Inhibitor"/>
</dbReference>
<name>A0AAV4RSF2_CAEEX</name>
<keyword evidence="15" id="KW-1185">Reference proteome</keyword>
<feature type="repeat" description="ANK" evidence="12">
    <location>
        <begin position="28"/>
        <end position="60"/>
    </location>
</feature>
<evidence type="ECO:0000256" key="9">
    <source>
        <dbReference type="ARBA" id="ARBA00023028"/>
    </source>
</evidence>
<dbReference type="SUPFAM" id="SSF48403">
    <property type="entry name" value="Ankyrin repeat"/>
    <property type="match status" value="1"/>
</dbReference>
<keyword evidence="3" id="KW-0268">Exocytosis</keyword>
<protein>
    <submittedName>
        <fullName evidence="14">Ankyrin repeat and death domain-containing protein 1A</fullName>
    </submittedName>
</protein>
<evidence type="ECO:0000256" key="5">
    <source>
        <dbReference type="ARBA" id="ARBA00022537"/>
    </source>
</evidence>
<organism evidence="14 15">
    <name type="scientific">Caerostris extrusa</name>
    <name type="common">Bark spider</name>
    <name type="synonym">Caerostris bankana</name>
    <dbReference type="NCBI Taxonomy" id="172846"/>
    <lineage>
        <taxon>Eukaryota</taxon>
        <taxon>Metazoa</taxon>
        <taxon>Ecdysozoa</taxon>
        <taxon>Arthropoda</taxon>
        <taxon>Chelicerata</taxon>
        <taxon>Arachnida</taxon>
        <taxon>Araneae</taxon>
        <taxon>Araneomorphae</taxon>
        <taxon>Entelegynae</taxon>
        <taxon>Araneoidea</taxon>
        <taxon>Araneidae</taxon>
        <taxon>Caerostris</taxon>
    </lineage>
</organism>
<dbReference type="InterPro" id="IPR011029">
    <property type="entry name" value="DEATH-like_dom_sf"/>
</dbReference>
<dbReference type="Gene3D" id="1.10.533.10">
    <property type="entry name" value="Death Domain, Fas"/>
    <property type="match status" value="1"/>
</dbReference>
<dbReference type="PROSITE" id="PS50297">
    <property type="entry name" value="ANK_REP_REGION"/>
    <property type="match status" value="1"/>
</dbReference>
<reference evidence="14 15" key="1">
    <citation type="submission" date="2021-06" db="EMBL/GenBank/DDBJ databases">
        <title>Caerostris extrusa draft genome.</title>
        <authorList>
            <person name="Kono N."/>
            <person name="Arakawa K."/>
        </authorList>
    </citation>
    <scope>NUCLEOTIDE SEQUENCE [LARGE SCALE GENOMIC DNA]</scope>
</reference>
<evidence type="ECO:0000313" key="14">
    <source>
        <dbReference type="EMBL" id="GIY24074.1"/>
    </source>
</evidence>
<proteinExistence type="predicted"/>
<dbReference type="GO" id="GO:0007165">
    <property type="term" value="P:signal transduction"/>
    <property type="evidence" value="ECO:0007669"/>
    <property type="project" value="InterPro"/>
</dbReference>
<dbReference type="GO" id="GO:0005576">
    <property type="term" value="C:extracellular region"/>
    <property type="evidence" value="ECO:0007669"/>
    <property type="project" value="UniProtKB-SubCell"/>
</dbReference>
<dbReference type="InterPro" id="IPR002110">
    <property type="entry name" value="Ankyrin_rpt"/>
</dbReference>